<dbReference type="RefSeq" id="WP_267926503.1">
    <property type="nucleotide sequence ID" value="NZ_AP024233.1"/>
</dbReference>
<dbReference type="InterPro" id="IPR036390">
    <property type="entry name" value="WH_DNA-bd_sf"/>
</dbReference>
<dbReference type="AlphaFoldDB" id="A0A915U1M6"/>
<keyword evidence="4" id="KW-1185">Reference proteome</keyword>
<dbReference type="GO" id="GO:0005524">
    <property type="term" value="F:ATP binding"/>
    <property type="evidence" value="ECO:0007669"/>
    <property type="project" value="InterPro"/>
</dbReference>
<feature type="domain" description="DUF234" evidence="2">
    <location>
        <begin position="309"/>
        <end position="404"/>
    </location>
</feature>
<gene>
    <name evidence="3" type="ORF">GF1_21290</name>
</gene>
<organism evidence="3 4">
    <name type="scientific">Desulfolithobacter dissulfuricans</name>
    <dbReference type="NCBI Taxonomy" id="2795293"/>
    <lineage>
        <taxon>Bacteria</taxon>
        <taxon>Pseudomonadati</taxon>
        <taxon>Thermodesulfobacteriota</taxon>
        <taxon>Desulfobulbia</taxon>
        <taxon>Desulfobulbales</taxon>
        <taxon>Desulfobulbaceae</taxon>
        <taxon>Desulfolithobacter</taxon>
    </lineage>
</organism>
<protein>
    <submittedName>
        <fullName evidence="3">ATPase</fullName>
    </submittedName>
</protein>
<name>A0A915U1M6_9BACT</name>
<dbReference type="SUPFAM" id="SSF52540">
    <property type="entry name" value="P-loop containing nucleoside triphosphate hydrolases"/>
    <property type="match status" value="1"/>
</dbReference>
<dbReference type="InterPro" id="IPR011579">
    <property type="entry name" value="ATPase_dom"/>
</dbReference>
<proteinExistence type="predicted"/>
<evidence type="ECO:0000259" key="2">
    <source>
        <dbReference type="Pfam" id="PF03008"/>
    </source>
</evidence>
<dbReference type="SUPFAM" id="SSF46785">
    <property type="entry name" value="Winged helix' DNA-binding domain"/>
    <property type="match status" value="1"/>
</dbReference>
<evidence type="ECO:0000313" key="4">
    <source>
        <dbReference type="Proteomes" id="UP001063350"/>
    </source>
</evidence>
<dbReference type="KEGG" id="ddu:GF1_21290"/>
<evidence type="ECO:0000313" key="3">
    <source>
        <dbReference type="EMBL" id="BCO09753.1"/>
    </source>
</evidence>
<dbReference type="Pfam" id="PF03008">
    <property type="entry name" value="DUF234"/>
    <property type="match status" value="1"/>
</dbReference>
<sequence length="456" mass="51407">MRLQFLNRAREVARLGRALNAADPALIVVYGRRRCGKSRLLQHIARKQDIYYLADQQEAPLQIKGLAAEIGRHVPGFDQVAYPSWEVLFNALYNQARHDIALILDEFPYLVQKSPELPSILQRHIDTQKNTIHLIICGSSQRMMQGLVLDSTAPLYGRAAEIIKLRPLEPGWLADALECDAVQTVEAYSIWGGVPRYWELAKQYSSTETACKELVLDRDGILHEEPMRLLLDDMRGASQPHSLLGLIAGGAHRLSEIAGRLGKPSTSLTRPLANLIQLGYIKKEVPFGENIRSGKKTLYRLADPFLQFWYRIVMPNQSLLEQDLIDAVYAASQQTLTMQVADVWEELARWSVPRLAIAGQRWKPAARWWGKGLNGNQMEIDLVAESLDGCSLLFGEAKWEKKTDVRQTLHRLTNSAENFPKIGKRKIVLALWCKNPAESPEDTAVFNAADVMAVLR</sequence>
<evidence type="ECO:0000259" key="1">
    <source>
        <dbReference type="Pfam" id="PF01637"/>
    </source>
</evidence>
<dbReference type="PANTHER" id="PTHR34704:SF1">
    <property type="entry name" value="ATPASE"/>
    <property type="match status" value="1"/>
</dbReference>
<dbReference type="InterPro" id="IPR027417">
    <property type="entry name" value="P-loop_NTPase"/>
</dbReference>
<dbReference type="EMBL" id="AP024233">
    <property type="protein sequence ID" value="BCO09753.1"/>
    <property type="molecule type" value="Genomic_DNA"/>
</dbReference>
<dbReference type="PANTHER" id="PTHR34704">
    <property type="entry name" value="ATPASE"/>
    <property type="match status" value="1"/>
</dbReference>
<dbReference type="InterPro" id="IPR004256">
    <property type="entry name" value="DUF234"/>
</dbReference>
<dbReference type="Proteomes" id="UP001063350">
    <property type="component" value="Chromosome"/>
</dbReference>
<reference evidence="3" key="1">
    <citation type="submission" date="2020-12" db="EMBL/GenBank/DDBJ databases">
        <title>Desulfobium dissulfuricans gen. nov., sp. nov., a novel mesophilic, sulfate-reducing bacterium isolated from a deep-sea hydrothermal vent.</title>
        <authorList>
            <person name="Hashimoto Y."/>
            <person name="Tame A."/>
            <person name="Sawayama S."/>
            <person name="Miyazaki J."/>
            <person name="Takai K."/>
            <person name="Nakagawa S."/>
        </authorList>
    </citation>
    <scope>NUCLEOTIDE SEQUENCE</scope>
    <source>
        <strain evidence="3">GF1</strain>
    </source>
</reference>
<accession>A0A915U1M6</accession>
<dbReference type="Pfam" id="PF01637">
    <property type="entry name" value="ATPase_2"/>
    <property type="match status" value="1"/>
</dbReference>
<feature type="domain" description="ATPase" evidence="1">
    <location>
        <begin position="5"/>
        <end position="196"/>
    </location>
</feature>
<dbReference type="Gene3D" id="3.40.50.300">
    <property type="entry name" value="P-loop containing nucleotide triphosphate hydrolases"/>
    <property type="match status" value="1"/>
</dbReference>